<dbReference type="Proteomes" id="UP000219636">
    <property type="component" value="Unassembled WGS sequence"/>
</dbReference>
<reference evidence="2" key="1">
    <citation type="submission" date="2017-08" db="EMBL/GenBank/DDBJ databases">
        <authorList>
            <person name="Varghese N."/>
            <person name="Submissions S."/>
        </authorList>
    </citation>
    <scope>NUCLEOTIDE SEQUENCE [LARGE SCALE GENOMIC DNA]</scope>
    <source>
        <strain evidence="2">JC22</strain>
    </source>
</reference>
<proteinExistence type="predicted"/>
<organism evidence="1 2">
    <name type="scientific">Ureibacillus xyleni</name>
    <dbReference type="NCBI Taxonomy" id="614648"/>
    <lineage>
        <taxon>Bacteria</taxon>
        <taxon>Bacillati</taxon>
        <taxon>Bacillota</taxon>
        <taxon>Bacilli</taxon>
        <taxon>Bacillales</taxon>
        <taxon>Caryophanaceae</taxon>
        <taxon>Ureibacillus</taxon>
    </lineage>
</organism>
<protein>
    <submittedName>
        <fullName evidence="1">Uncharacterized protein</fullName>
    </submittedName>
</protein>
<sequence>MEPKELIVQQAKNVIDCAKELKNIAHKNGKKRATLIERYTANKHSLQVHTNMDPAIRDSQEMQNLLLHLQTFNAEFNPARYDFDGEVNVDQVETIYPEIIDAYNSLVNALDLPNEAVNIKRFK</sequence>
<gene>
    <name evidence="1" type="ORF">SAMN05880501_11449</name>
</gene>
<name>A0A285TJK6_9BACL</name>
<evidence type="ECO:0000313" key="1">
    <source>
        <dbReference type="EMBL" id="SOC22559.1"/>
    </source>
</evidence>
<dbReference type="AlphaFoldDB" id="A0A285TJK6"/>
<accession>A0A285TJK6</accession>
<dbReference type="OrthoDB" id="2454914at2"/>
<evidence type="ECO:0000313" key="2">
    <source>
        <dbReference type="Proteomes" id="UP000219636"/>
    </source>
</evidence>
<dbReference type="EMBL" id="OBMQ01000014">
    <property type="protein sequence ID" value="SOC22559.1"/>
    <property type="molecule type" value="Genomic_DNA"/>
</dbReference>
<keyword evidence="2" id="KW-1185">Reference proteome</keyword>
<dbReference type="RefSeq" id="WP_097074785.1">
    <property type="nucleotide sequence ID" value="NZ_OBMQ01000014.1"/>
</dbReference>